<sequence>MNQPQTPMKCQLTAEQMQQLDEMERVAFENTGMRVNRTALMRKMLRNRGQHFDSAEFVLAHNNQNISNIPQVTFTLAPIYEPEKLSPRRMAQSAPVGSPLGSDCLSYSDGL</sequence>
<comment type="caution">
    <text evidence="2">The sequence shown here is derived from an EMBL/GenBank/DDBJ whole genome shotgun (WGS) entry which is preliminary data.</text>
</comment>
<evidence type="ECO:0000313" key="3">
    <source>
        <dbReference type="Proteomes" id="UP000717585"/>
    </source>
</evidence>
<evidence type="ECO:0000256" key="1">
    <source>
        <dbReference type="SAM" id="MobiDB-lite"/>
    </source>
</evidence>
<reference evidence="2" key="1">
    <citation type="submission" date="2021-05" db="EMBL/GenBank/DDBJ databases">
        <title>A free-living protist that lacks canonical eukaryotic 1 DNA replication and segregation systems.</title>
        <authorList>
            <person name="Salas-Leiva D.E."/>
            <person name="Tromer E.C."/>
            <person name="Curtis B.A."/>
            <person name="Jerlstrom-Hultqvist J."/>
            <person name="Kolisko M."/>
            <person name="Yi Z."/>
            <person name="Salas-Leiva J.S."/>
            <person name="Gallot-Lavallee L."/>
            <person name="Kops G.J.P.L."/>
            <person name="Archibald J.M."/>
            <person name="Simpson A.G.B."/>
            <person name="Roger A.J."/>
        </authorList>
    </citation>
    <scope>NUCLEOTIDE SEQUENCE</scope>
    <source>
        <strain evidence="2">BICM</strain>
    </source>
</reference>
<name>A0A8J6B1U4_9EUKA</name>
<feature type="region of interest" description="Disordered" evidence="1">
    <location>
        <begin position="86"/>
        <end position="111"/>
    </location>
</feature>
<accession>A0A8J6B1U4</accession>
<protein>
    <submittedName>
        <fullName evidence="2">Uncharacterized protein</fullName>
    </submittedName>
</protein>
<organism evidence="2 3">
    <name type="scientific">Carpediemonas membranifera</name>
    <dbReference type="NCBI Taxonomy" id="201153"/>
    <lineage>
        <taxon>Eukaryota</taxon>
        <taxon>Metamonada</taxon>
        <taxon>Carpediemonas-like organisms</taxon>
        <taxon>Carpediemonas</taxon>
    </lineage>
</organism>
<dbReference type="AlphaFoldDB" id="A0A8J6B1U4"/>
<gene>
    <name evidence="2" type="ORF">J8273_7476</name>
</gene>
<evidence type="ECO:0000313" key="2">
    <source>
        <dbReference type="EMBL" id="KAG9391202.1"/>
    </source>
</evidence>
<dbReference type="Proteomes" id="UP000717585">
    <property type="component" value="Unassembled WGS sequence"/>
</dbReference>
<proteinExistence type="predicted"/>
<keyword evidence="3" id="KW-1185">Reference proteome</keyword>
<dbReference type="EMBL" id="JAHDYR010000062">
    <property type="protein sequence ID" value="KAG9391202.1"/>
    <property type="molecule type" value="Genomic_DNA"/>
</dbReference>